<evidence type="ECO:0000313" key="3">
    <source>
        <dbReference type="Proteomes" id="UP000184268"/>
    </source>
</evidence>
<evidence type="ECO:0000259" key="1">
    <source>
        <dbReference type="Pfam" id="PF01052"/>
    </source>
</evidence>
<dbReference type="Pfam" id="PF01052">
    <property type="entry name" value="FliMN_C"/>
    <property type="match status" value="1"/>
</dbReference>
<reference evidence="3" key="1">
    <citation type="submission" date="2016-11" db="EMBL/GenBank/DDBJ databases">
        <authorList>
            <person name="Varghese N."/>
            <person name="Submissions S."/>
        </authorList>
    </citation>
    <scope>NUCLEOTIDE SEQUENCE [LARGE SCALE GENOMIC DNA]</scope>
    <source>
        <strain evidence="3">DSM 16917</strain>
    </source>
</reference>
<sequence>MMKTTAKAMVLPAASNTAYRPVALVQERLARSRLLMELEKRHRAVLDAVTQVLAPGAALAQSPIRDAQVQRDAESAVLDPALAWFQLSLERQPMAWWGIDRCSLDQLASSYYGGSSPSLVTPLRAPSQSELRLIKRLMIGALDSLRAEGLELDPNQLELEPIGHDQPVPAPLSWQFDWQREEPLPPMRWLLSDAALARLTIAPSRPEVAKDLSAQLKRKLHQLPLRLSLDLARQSLPAMAIDSLQPGEILPVNLLHRTPVSVGGRPIFHASVHTQQGQLVAKLTQELHQHEDS</sequence>
<dbReference type="SUPFAM" id="SSF101801">
    <property type="entry name" value="Surface presentation of antigens (SPOA)"/>
    <property type="match status" value="1"/>
</dbReference>
<keyword evidence="2" id="KW-0969">Cilium</keyword>
<evidence type="ECO:0000313" key="2">
    <source>
        <dbReference type="EMBL" id="SHH20064.1"/>
    </source>
</evidence>
<proteinExistence type="predicted"/>
<feature type="domain" description="Flagellar motor switch protein FliN-like C-terminal" evidence="1">
    <location>
        <begin position="219"/>
        <end position="286"/>
    </location>
</feature>
<dbReference type="STRING" id="299255.SAMN02745129_1445"/>
<keyword evidence="2" id="KW-0282">Flagellum</keyword>
<organism evidence="2 3">
    <name type="scientific">Ferrimonas marina</name>
    <dbReference type="NCBI Taxonomy" id="299255"/>
    <lineage>
        <taxon>Bacteria</taxon>
        <taxon>Pseudomonadati</taxon>
        <taxon>Pseudomonadota</taxon>
        <taxon>Gammaproteobacteria</taxon>
        <taxon>Alteromonadales</taxon>
        <taxon>Ferrimonadaceae</taxon>
        <taxon>Ferrimonas</taxon>
    </lineage>
</organism>
<dbReference type="Proteomes" id="UP000184268">
    <property type="component" value="Unassembled WGS sequence"/>
</dbReference>
<dbReference type="InterPro" id="IPR036429">
    <property type="entry name" value="SpoA-like_sf"/>
</dbReference>
<dbReference type="RefSeq" id="WP_082766600.1">
    <property type="nucleotide sequence ID" value="NZ_FQXG01000002.1"/>
</dbReference>
<keyword evidence="2" id="KW-0966">Cell projection</keyword>
<keyword evidence="3" id="KW-1185">Reference proteome</keyword>
<gene>
    <name evidence="2" type="ORF">SAMN02745129_1445</name>
</gene>
<name>A0A1M5R0Y4_9GAMM</name>
<dbReference type="OrthoDB" id="6396584at2"/>
<dbReference type="AlphaFoldDB" id="A0A1M5R0Y4"/>
<dbReference type="EMBL" id="FQXG01000002">
    <property type="protein sequence ID" value="SHH20064.1"/>
    <property type="molecule type" value="Genomic_DNA"/>
</dbReference>
<protein>
    <submittedName>
        <fullName evidence="2">Type III flagellar switch regulator (C-ring) FliN C-term</fullName>
    </submittedName>
</protein>
<dbReference type="Gene3D" id="2.30.330.10">
    <property type="entry name" value="SpoA-like"/>
    <property type="match status" value="1"/>
</dbReference>
<dbReference type="InterPro" id="IPR001543">
    <property type="entry name" value="FliN-like_C"/>
</dbReference>
<accession>A0A1M5R0Y4</accession>